<protein>
    <recommendedName>
        <fullName evidence="1">Quercetin 2,3-dioxygenase C-terminal cupin domain-containing protein</fullName>
    </recommendedName>
</protein>
<gene>
    <name evidence="2" type="ORF">DLM85_07075</name>
</gene>
<sequence length="232" mass="24462">MKQTPGNIFLAEQRGLTETAQFRRYSTLSFGSYADAHKGPVGRLRALNEELLAGGQQVSFRADAAALLLVLPITGDVQVCGPQHAPATVDVGEALLLPLAAGAEVGFQNPYAADVINFLHLWLDAAPVAAPLLAPQRFAFAPEALDNQLAPIVPAASGMGFALHLGRFGGRHEAVCRLAEGARLVAFVLAGAFELAGRLLHEKDALALWDTDEAELEALSPAALMLVLELAP</sequence>
<dbReference type="InterPro" id="IPR011051">
    <property type="entry name" value="RmlC_Cupin_sf"/>
</dbReference>
<dbReference type="Pfam" id="PF17954">
    <property type="entry name" value="Pirin_C_2"/>
    <property type="match status" value="1"/>
</dbReference>
<name>A0A328BTX7_9BACT</name>
<dbReference type="Gene3D" id="2.60.120.10">
    <property type="entry name" value="Jelly Rolls"/>
    <property type="match status" value="2"/>
</dbReference>
<evidence type="ECO:0000313" key="2">
    <source>
        <dbReference type="EMBL" id="RAK70587.1"/>
    </source>
</evidence>
<dbReference type="RefSeq" id="WP_111477337.1">
    <property type="nucleotide sequence ID" value="NZ_QHKM01000001.1"/>
</dbReference>
<dbReference type="Proteomes" id="UP000248553">
    <property type="component" value="Unassembled WGS sequence"/>
</dbReference>
<dbReference type="AlphaFoldDB" id="A0A328BTX7"/>
<keyword evidence="3" id="KW-1185">Reference proteome</keyword>
<evidence type="ECO:0000313" key="3">
    <source>
        <dbReference type="Proteomes" id="UP000248553"/>
    </source>
</evidence>
<feature type="domain" description="Quercetin 2,3-dioxygenase C-terminal cupin" evidence="1">
    <location>
        <begin position="163"/>
        <end position="226"/>
    </location>
</feature>
<comment type="caution">
    <text evidence="2">The sequence shown here is derived from an EMBL/GenBank/DDBJ whole genome shotgun (WGS) entry which is preliminary data.</text>
</comment>
<accession>A0A328BTX7</accession>
<evidence type="ECO:0000259" key="1">
    <source>
        <dbReference type="Pfam" id="PF17954"/>
    </source>
</evidence>
<dbReference type="InterPro" id="IPR014710">
    <property type="entry name" value="RmlC-like_jellyroll"/>
</dbReference>
<dbReference type="SUPFAM" id="SSF51182">
    <property type="entry name" value="RmlC-like cupins"/>
    <property type="match status" value="1"/>
</dbReference>
<dbReference type="InterPro" id="IPR041602">
    <property type="entry name" value="Quercetinase_C"/>
</dbReference>
<reference evidence="3" key="1">
    <citation type="submission" date="2018-05" db="EMBL/GenBank/DDBJ databases">
        <authorList>
            <person name="Nie L."/>
        </authorList>
    </citation>
    <scope>NUCLEOTIDE SEQUENCE [LARGE SCALE GENOMIC DNA]</scope>
    <source>
        <strain evidence="3">NL</strain>
    </source>
</reference>
<organism evidence="2 3">
    <name type="scientific">Hymenobacter edaphi</name>
    <dbReference type="NCBI Taxonomy" id="2211146"/>
    <lineage>
        <taxon>Bacteria</taxon>
        <taxon>Pseudomonadati</taxon>
        <taxon>Bacteroidota</taxon>
        <taxon>Cytophagia</taxon>
        <taxon>Cytophagales</taxon>
        <taxon>Hymenobacteraceae</taxon>
        <taxon>Hymenobacter</taxon>
    </lineage>
</organism>
<dbReference type="OrthoDB" id="321327at2"/>
<dbReference type="EMBL" id="QHKM01000001">
    <property type="protein sequence ID" value="RAK70587.1"/>
    <property type="molecule type" value="Genomic_DNA"/>
</dbReference>
<proteinExistence type="predicted"/>